<dbReference type="InterPro" id="IPR052523">
    <property type="entry name" value="Trichothecene_AcTrans"/>
</dbReference>
<keyword evidence="1" id="KW-0812">Transmembrane</keyword>
<name>B6K3X2_SCHJY</name>
<dbReference type="Proteomes" id="UP000001744">
    <property type="component" value="Unassembled WGS sequence"/>
</dbReference>
<dbReference type="OrthoDB" id="196847at2759"/>
<keyword evidence="1" id="KW-0472">Membrane</keyword>
<organism evidence="2 3">
    <name type="scientific">Schizosaccharomyces japonicus (strain yFS275 / FY16936)</name>
    <name type="common">Fission yeast</name>
    <dbReference type="NCBI Taxonomy" id="402676"/>
    <lineage>
        <taxon>Eukaryota</taxon>
        <taxon>Fungi</taxon>
        <taxon>Dikarya</taxon>
        <taxon>Ascomycota</taxon>
        <taxon>Taphrinomycotina</taxon>
        <taxon>Schizosaccharomycetes</taxon>
        <taxon>Schizosaccharomycetales</taxon>
        <taxon>Schizosaccharomycetaceae</taxon>
        <taxon>Schizosaccharomyces</taxon>
    </lineage>
</organism>
<dbReference type="eggNOG" id="ENOG502SXBS">
    <property type="taxonomic scope" value="Eukaryota"/>
</dbReference>
<dbReference type="GeneID" id="7052483"/>
<accession>B6K3X2</accession>
<dbReference type="STRING" id="402676.B6K3X2"/>
<feature type="transmembrane region" description="Helical" evidence="1">
    <location>
        <begin position="101"/>
        <end position="121"/>
    </location>
</feature>
<evidence type="ECO:0000313" key="2">
    <source>
        <dbReference type="EMBL" id="EEB08179.2"/>
    </source>
</evidence>
<dbReference type="InterPro" id="IPR016181">
    <property type="entry name" value="Acyl_CoA_acyltransferase"/>
</dbReference>
<dbReference type="PANTHER" id="PTHR42791:SF1">
    <property type="entry name" value="N-ACETYLTRANSFERASE DOMAIN-CONTAINING PROTEIN"/>
    <property type="match status" value="1"/>
</dbReference>
<dbReference type="JaponicusDB" id="SJAG_03318"/>
<keyword evidence="1" id="KW-1133">Transmembrane helix</keyword>
<dbReference type="PANTHER" id="PTHR42791">
    <property type="entry name" value="GNAT FAMILY ACETYLTRANSFERASE"/>
    <property type="match status" value="1"/>
</dbReference>
<proteinExistence type="predicted"/>
<dbReference type="HOGENOM" id="CLU_1190475_0_0_1"/>
<dbReference type="RefSeq" id="XP_002174472.2">
    <property type="nucleotide sequence ID" value="XM_002174436.2"/>
</dbReference>
<sequence length="241" mass="27745">MTKEMLVQTKKGEKLRIRRMRFMDLVGVSNTVYDAFKNSKTWHWRFGGCSDRVSRILTVYLTLDSYVDPLKDMFVASTTTNKYAGMLAYKYVTPKQTPKPWWRQLIVWATMLLGALMFWILGAQQVRRRFEYNGVEYRKALVETGLLEKPNGYVHVDLLAVHVDEQHKGIAGILMDIAHDCARKHNVPSFLMASQAGFDMYVHMGYKHVSTAVLIDERTGDVVRNSPAMIWEPKDHPAVSK</sequence>
<evidence type="ECO:0000256" key="1">
    <source>
        <dbReference type="SAM" id="Phobius"/>
    </source>
</evidence>
<dbReference type="OMA" id="WWYDAGA"/>
<dbReference type="EMBL" id="KE651167">
    <property type="protein sequence ID" value="EEB08179.2"/>
    <property type="molecule type" value="Genomic_DNA"/>
</dbReference>
<reference evidence="2 3" key="1">
    <citation type="journal article" date="2011" name="Science">
        <title>Comparative functional genomics of the fission yeasts.</title>
        <authorList>
            <person name="Rhind N."/>
            <person name="Chen Z."/>
            <person name="Yassour M."/>
            <person name="Thompson D.A."/>
            <person name="Haas B.J."/>
            <person name="Habib N."/>
            <person name="Wapinski I."/>
            <person name="Roy S."/>
            <person name="Lin M.F."/>
            <person name="Heiman D.I."/>
            <person name="Young S.K."/>
            <person name="Furuya K."/>
            <person name="Guo Y."/>
            <person name="Pidoux A."/>
            <person name="Chen H.M."/>
            <person name="Robbertse B."/>
            <person name="Goldberg J.M."/>
            <person name="Aoki K."/>
            <person name="Bayne E.H."/>
            <person name="Berlin A.M."/>
            <person name="Desjardins C.A."/>
            <person name="Dobbs E."/>
            <person name="Dukaj L."/>
            <person name="Fan L."/>
            <person name="FitzGerald M.G."/>
            <person name="French C."/>
            <person name="Gujja S."/>
            <person name="Hansen K."/>
            <person name="Keifenheim D."/>
            <person name="Levin J.Z."/>
            <person name="Mosher R.A."/>
            <person name="Mueller C.A."/>
            <person name="Pfiffner J."/>
            <person name="Priest M."/>
            <person name="Russ C."/>
            <person name="Smialowska A."/>
            <person name="Swoboda P."/>
            <person name="Sykes S.M."/>
            <person name="Vaughn M."/>
            <person name="Vengrova S."/>
            <person name="Yoder R."/>
            <person name="Zeng Q."/>
            <person name="Allshire R."/>
            <person name="Baulcombe D."/>
            <person name="Birren B.W."/>
            <person name="Brown W."/>
            <person name="Ekwall K."/>
            <person name="Kellis M."/>
            <person name="Leatherwood J."/>
            <person name="Levin H."/>
            <person name="Margalit H."/>
            <person name="Martienssen R."/>
            <person name="Nieduszynski C.A."/>
            <person name="Spatafora J.W."/>
            <person name="Friedman N."/>
            <person name="Dalgaard J.Z."/>
            <person name="Baumann P."/>
            <person name="Niki H."/>
            <person name="Regev A."/>
            <person name="Nusbaum C."/>
        </authorList>
    </citation>
    <scope>NUCLEOTIDE SEQUENCE [LARGE SCALE GENOMIC DNA]</scope>
    <source>
        <strain evidence="3">yFS275 / FY16936</strain>
    </source>
</reference>
<evidence type="ECO:0000313" key="3">
    <source>
        <dbReference type="Proteomes" id="UP000001744"/>
    </source>
</evidence>
<dbReference type="SUPFAM" id="SSF55729">
    <property type="entry name" value="Acyl-CoA N-acyltransferases (Nat)"/>
    <property type="match status" value="1"/>
</dbReference>
<dbReference type="CDD" id="cd04301">
    <property type="entry name" value="NAT_SF"/>
    <property type="match status" value="1"/>
</dbReference>
<dbReference type="GO" id="GO:0016747">
    <property type="term" value="F:acyltransferase activity, transferring groups other than amino-acyl groups"/>
    <property type="evidence" value="ECO:0007669"/>
    <property type="project" value="InterPro"/>
</dbReference>
<dbReference type="VEuPathDB" id="FungiDB:SJAG_03318"/>
<keyword evidence="3" id="KW-1185">Reference proteome</keyword>
<protein>
    <submittedName>
        <fullName evidence="2">N-acetyltransferase</fullName>
    </submittedName>
</protein>
<dbReference type="AlphaFoldDB" id="B6K3X2"/>
<gene>
    <name evidence="2" type="ORF">SJAG_03318</name>
</gene>
<dbReference type="Gene3D" id="3.40.630.30">
    <property type="match status" value="1"/>
</dbReference>